<evidence type="ECO:0000313" key="3">
    <source>
        <dbReference type="Proteomes" id="UP000191901"/>
    </source>
</evidence>
<keyword evidence="2" id="KW-0418">Kinase</keyword>
<keyword evidence="3" id="KW-1185">Reference proteome</keyword>
<dbReference type="Gene3D" id="3.90.1200.10">
    <property type="match status" value="1"/>
</dbReference>
<evidence type="ECO:0000313" key="2">
    <source>
        <dbReference type="EMBL" id="ASC74148.1"/>
    </source>
</evidence>
<dbReference type="PANTHER" id="PTHR21310:SF42">
    <property type="entry name" value="BIFUNCTIONAL AAC_APH"/>
    <property type="match status" value="1"/>
</dbReference>
<dbReference type="EC" id="2.7.11.1" evidence="2"/>
<dbReference type="InterPro" id="IPR011009">
    <property type="entry name" value="Kinase-like_dom_sf"/>
</dbReference>
<dbReference type="Proteomes" id="UP000191901">
    <property type="component" value="Chromosome"/>
</dbReference>
<accession>A0A1Z3HV08</accession>
<keyword evidence="2" id="KW-0808">Transferase</keyword>
<protein>
    <submittedName>
        <fullName evidence="2">Stress response kinase A</fullName>
        <ecNumber evidence="2">2.7.11.1</ecNumber>
    </submittedName>
</protein>
<dbReference type="OrthoDB" id="3806873at2"/>
<gene>
    <name evidence="2" type="primary">srkA</name>
    <name evidence="2" type="ORF">XM38_051230</name>
</gene>
<dbReference type="SUPFAM" id="SSF56112">
    <property type="entry name" value="Protein kinase-like (PK-like)"/>
    <property type="match status" value="1"/>
</dbReference>
<dbReference type="KEGG" id="hhg:XM38_051230"/>
<dbReference type="EMBL" id="CP021983">
    <property type="protein sequence ID" value="ASC74148.1"/>
    <property type="molecule type" value="Genomic_DNA"/>
</dbReference>
<dbReference type="AlphaFoldDB" id="A0A1Z3HV08"/>
<organism evidence="2 3">
    <name type="scientific">Halomicronema hongdechloris C2206</name>
    <dbReference type="NCBI Taxonomy" id="1641165"/>
    <lineage>
        <taxon>Bacteria</taxon>
        <taxon>Bacillati</taxon>
        <taxon>Cyanobacteriota</taxon>
        <taxon>Cyanophyceae</taxon>
        <taxon>Nodosilineales</taxon>
        <taxon>Nodosilineaceae</taxon>
        <taxon>Halomicronema</taxon>
    </lineage>
</organism>
<reference evidence="2 3" key="1">
    <citation type="journal article" date="2016" name="Biochim. Biophys. Acta">
        <title>Characterization of red-shifted phycobilisomes isolated from the chlorophyll f-containing cyanobacterium Halomicronema hongdechloris.</title>
        <authorList>
            <person name="Li Y."/>
            <person name="Lin Y."/>
            <person name="Garvey C.J."/>
            <person name="Birch D."/>
            <person name="Corkery R.W."/>
            <person name="Loughlin P.C."/>
            <person name="Scheer H."/>
            <person name="Willows R.D."/>
            <person name="Chen M."/>
        </authorList>
    </citation>
    <scope>NUCLEOTIDE SEQUENCE [LARGE SCALE GENOMIC DNA]</scope>
    <source>
        <strain evidence="2 3">C2206</strain>
    </source>
</reference>
<dbReference type="RefSeq" id="WP_080805353.1">
    <property type="nucleotide sequence ID" value="NZ_CP021983.2"/>
</dbReference>
<dbReference type="GO" id="GO:0004674">
    <property type="term" value="F:protein serine/threonine kinase activity"/>
    <property type="evidence" value="ECO:0007669"/>
    <property type="project" value="UniProtKB-EC"/>
</dbReference>
<dbReference type="InterPro" id="IPR051678">
    <property type="entry name" value="AGP_Transferase"/>
</dbReference>
<feature type="domain" description="Aminoglycoside phosphotransferase" evidence="1">
    <location>
        <begin position="40"/>
        <end position="255"/>
    </location>
</feature>
<dbReference type="PANTHER" id="PTHR21310">
    <property type="entry name" value="AMINOGLYCOSIDE PHOSPHOTRANSFERASE-RELATED-RELATED"/>
    <property type="match status" value="1"/>
</dbReference>
<name>A0A1Z3HV08_9CYAN</name>
<evidence type="ECO:0000259" key="1">
    <source>
        <dbReference type="Pfam" id="PF01636"/>
    </source>
</evidence>
<proteinExistence type="predicted"/>
<dbReference type="Pfam" id="PF01636">
    <property type="entry name" value="APH"/>
    <property type="match status" value="1"/>
</dbReference>
<dbReference type="Gene3D" id="3.30.200.20">
    <property type="entry name" value="Phosphorylase Kinase, domain 1"/>
    <property type="match status" value="1"/>
</dbReference>
<dbReference type="InterPro" id="IPR002575">
    <property type="entry name" value="Aminoglycoside_PTrfase"/>
</dbReference>
<dbReference type="CDD" id="cd05155">
    <property type="entry name" value="APH_ChoK_like_1"/>
    <property type="match status" value="1"/>
</dbReference>
<dbReference type="STRING" id="1641165.XM38_01685"/>
<sequence length="310" mass="34265">MQAHQTLALAGTPASELEIDATLVHRLLADQHPDLAHLPVQPVDVGWDNAMFRLGDQFCVRLPRRNVAAPLIEHEQTWLPVLANQLPIAVPIPLRIGLPGHGYPWRWSILPWLPGRAADQAPPDANQAQRFGSFLKALHQPAPANAPHNPVRGVPLSQRAESTEERMQRLEAKTNLITEKIRHIWQAALHAPADFQSWWLHGDLHPRNVLVENGVITGIIDWGDITAGDVATDLASIWMLFADHNARLQALAAYGEISEAMLLKAKGWAILFGVVLLDTGLVDHPRHKALGERILEHVSHHQDDAESAAS</sequence>